<dbReference type="InterPro" id="IPR013783">
    <property type="entry name" value="Ig-like_fold"/>
</dbReference>
<dbReference type="PROSITE" id="PS51257">
    <property type="entry name" value="PROKAR_LIPOPROTEIN"/>
    <property type="match status" value="1"/>
</dbReference>
<feature type="chain" id="PRO_5031082109" description="Bacterial Ig-like domain-containing protein" evidence="1">
    <location>
        <begin position="19"/>
        <end position="513"/>
    </location>
</feature>
<reference evidence="2" key="1">
    <citation type="journal article" date="2014" name="Int. J. Syst. Evol. Microbiol.">
        <title>Complete genome of a new Firmicutes species belonging to the dominant human colonic microbiota ('Ruminococcus bicirculans') reveals two chromosomes and a selective capacity to utilize plant glucans.</title>
        <authorList>
            <consortium name="NISC Comparative Sequencing Program"/>
            <person name="Wegmann U."/>
            <person name="Louis P."/>
            <person name="Goesmann A."/>
            <person name="Henrissat B."/>
            <person name="Duncan S.H."/>
            <person name="Flint H.J."/>
        </authorList>
    </citation>
    <scope>NUCLEOTIDE SEQUENCE</scope>
    <source>
        <strain evidence="2">CGMCC 1.18437</strain>
    </source>
</reference>
<accession>A0A7W8KJC0</accession>
<dbReference type="Proteomes" id="UP000539473">
    <property type="component" value="Unassembled WGS sequence"/>
</dbReference>
<reference evidence="2" key="4">
    <citation type="submission" date="2024-05" db="EMBL/GenBank/DDBJ databases">
        <authorList>
            <person name="Sun Q."/>
            <person name="Zhou Y."/>
        </authorList>
    </citation>
    <scope>NUCLEOTIDE SEQUENCE</scope>
    <source>
        <strain evidence="2">CGMCC 1.18437</strain>
    </source>
</reference>
<dbReference type="Proteomes" id="UP000619376">
    <property type="component" value="Unassembled WGS sequence"/>
</dbReference>
<protein>
    <recommendedName>
        <fullName evidence="6">Bacterial Ig-like domain-containing protein</fullName>
    </recommendedName>
</protein>
<comment type="caution">
    <text evidence="3">The sequence shown here is derived from an EMBL/GenBank/DDBJ whole genome shotgun (WGS) entry which is preliminary data.</text>
</comment>
<keyword evidence="5" id="KW-1185">Reference proteome</keyword>
<reference evidence="3 4" key="3">
    <citation type="submission" date="2020-08" db="EMBL/GenBank/DDBJ databases">
        <title>Genomic Encyclopedia of Type Strains, Phase IV (KMG-IV): sequencing the most valuable type-strain genomes for metagenomic binning, comparative biology and taxonomic classification.</title>
        <authorList>
            <person name="Goeker M."/>
        </authorList>
    </citation>
    <scope>NUCLEOTIDE SEQUENCE [LARGE SCALE GENOMIC DNA]</scope>
    <source>
        <strain evidence="3 4">DSM 27521</strain>
    </source>
</reference>
<dbReference type="AlphaFoldDB" id="A0A7W8KJC0"/>
<dbReference type="EMBL" id="JACHFK010000016">
    <property type="protein sequence ID" value="MBB5378853.1"/>
    <property type="molecule type" value="Genomic_DNA"/>
</dbReference>
<dbReference type="RefSeq" id="WP_184115657.1">
    <property type="nucleotide sequence ID" value="NZ_BNAJ01000016.1"/>
</dbReference>
<evidence type="ECO:0000313" key="4">
    <source>
        <dbReference type="Proteomes" id="UP000539473"/>
    </source>
</evidence>
<organism evidence="3 4">
    <name type="scientific">Deinococcus metalli</name>
    <dbReference type="NCBI Taxonomy" id="1141878"/>
    <lineage>
        <taxon>Bacteria</taxon>
        <taxon>Thermotogati</taxon>
        <taxon>Deinococcota</taxon>
        <taxon>Deinococci</taxon>
        <taxon>Deinococcales</taxon>
        <taxon>Deinococcaceae</taxon>
        <taxon>Deinococcus</taxon>
    </lineage>
</organism>
<proteinExistence type="predicted"/>
<evidence type="ECO:0008006" key="6">
    <source>
        <dbReference type="Google" id="ProtNLM"/>
    </source>
</evidence>
<reference evidence="5" key="2">
    <citation type="journal article" date="2019" name="Int. J. Syst. Evol. Microbiol.">
        <title>The Global Catalogue of Microorganisms (GCM) 10K type strain sequencing project: providing services to taxonomists for standard genome sequencing and annotation.</title>
        <authorList>
            <consortium name="The Broad Institute Genomics Platform"/>
            <consortium name="The Broad Institute Genome Sequencing Center for Infectious Disease"/>
            <person name="Wu L."/>
            <person name="Ma J."/>
        </authorList>
    </citation>
    <scope>NUCLEOTIDE SEQUENCE [LARGE SCALE GENOMIC DNA]</scope>
    <source>
        <strain evidence="5">CGMCC 1.18437</strain>
    </source>
</reference>
<evidence type="ECO:0000313" key="2">
    <source>
        <dbReference type="EMBL" id="GHF62184.1"/>
    </source>
</evidence>
<evidence type="ECO:0000313" key="5">
    <source>
        <dbReference type="Proteomes" id="UP000619376"/>
    </source>
</evidence>
<feature type="signal peptide" evidence="1">
    <location>
        <begin position="1"/>
        <end position="18"/>
    </location>
</feature>
<sequence>MKKILPVFAALSIPMILASCGTAFTPAATASKGPLVSLRLNMGLGAQGLPTGGFAVAGAHLKVKVADSAGQPVTFTDGVYAPAGNGDAFLTLNAANNFGATVLLPKGQYTFETISKDGPDEQNTTGTLLAYSKTALTTVDASTPNVRLSVHAVMDALNSDLTFALPTEDVYTNDTLDLRLHVRTSGVDGTSFTVPTSDFSVGNYSATNGTLNTSTASKLGVSVLATGLSSDPSVTVSVPVTGWVRDGDAETASVQTQTVTFTHKVISGVVTIDVMPPSATVAPLKANLNANVTVMGTAGDDRAVTEARLYDGTTLVASTDASEQGEAVSTLSFPDGEGNWTAQWTPMTAGDHTLTLIVNDAAGNETRVDQSVTVAAQVIGPEVVFNSATSGTHYTLQPGETKTFRSAPSLNIDGYNGYYAVVQQYIFDAGWWDDSNSDCYSGTTFEFSAVDAATGQPVSVNQQYASCYVGEHYSRYYGSPSGDAQAERPMIFTVKNVSNVPRDVVTYLYEVMY</sequence>
<dbReference type="Gene3D" id="2.60.40.10">
    <property type="entry name" value="Immunoglobulins"/>
    <property type="match status" value="1"/>
</dbReference>
<name>A0A7W8KJC0_9DEIO</name>
<evidence type="ECO:0000256" key="1">
    <source>
        <dbReference type="SAM" id="SignalP"/>
    </source>
</evidence>
<evidence type="ECO:0000313" key="3">
    <source>
        <dbReference type="EMBL" id="MBB5378853.1"/>
    </source>
</evidence>
<keyword evidence="1" id="KW-0732">Signal</keyword>
<gene>
    <name evidence="2" type="ORF">GCM10017781_42830</name>
    <name evidence="3" type="ORF">HNQ07_004360</name>
</gene>
<dbReference type="EMBL" id="BNAJ01000016">
    <property type="protein sequence ID" value="GHF62184.1"/>
    <property type="molecule type" value="Genomic_DNA"/>
</dbReference>